<dbReference type="OrthoDB" id="72325at2759"/>
<evidence type="ECO:0000313" key="5">
    <source>
        <dbReference type="EMBL" id="KIM30061.1"/>
    </source>
</evidence>
<dbReference type="PANTHER" id="PTHR12651:SF1">
    <property type="entry name" value="26S PROTEASOME NON-ATPASE REGULATORY SUBUNIT 9"/>
    <property type="match status" value="1"/>
</dbReference>
<evidence type="ECO:0000256" key="2">
    <source>
        <dbReference type="ARBA" id="ARBA00068021"/>
    </source>
</evidence>
<dbReference type="Proteomes" id="UP000054097">
    <property type="component" value="Unassembled WGS sequence"/>
</dbReference>
<gene>
    <name evidence="5" type="ORF">M408DRAFT_328466</name>
</gene>
<reference evidence="5 6" key="1">
    <citation type="submission" date="2014-04" db="EMBL/GenBank/DDBJ databases">
        <authorList>
            <consortium name="DOE Joint Genome Institute"/>
            <person name="Kuo A."/>
            <person name="Zuccaro A."/>
            <person name="Kohler A."/>
            <person name="Nagy L.G."/>
            <person name="Floudas D."/>
            <person name="Copeland A."/>
            <person name="Barry K.W."/>
            <person name="Cichocki N."/>
            <person name="Veneault-Fourrey C."/>
            <person name="LaButti K."/>
            <person name="Lindquist E.A."/>
            <person name="Lipzen A."/>
            <person name="Lundell T."/>
            <person name="Morin E."/>
            <person name="Murat C."/>
            <person name="Sun H."/>
            <person name="Tunlid A."/>
            <person name="Henrissat B."/>
            <person name="Grigoriev I.V."/>
            <person name="Hibbett D.S."/>
            <person name="Martin F."/>
            <person name="Nordberg H.P."/>
            <person name="Cantor M.N."/>
            <person name="Hua S.X."/>
        </authorList>
    </citation>
    <scope>NUCLEOTIDE SEQUENCE [LARGE SCALE GENOMIC DNA]</scope>
    <source>
        <strain evidence="5 6">MAFF 305830</strain>
    </source>
</reference>
<dbReference type="EMBL" id="KN824286">
    <property type="protein sequence ID" value="KIM30061.1"/>
    <property type="molecule type" value="Genomic_DNA"/>
</dbReference>
<dbReference type="GO" id="GO:0070682">
    <property type="term" value="P:proteasome regulatory particle assembly"/>
    <property type="evidence" value="ECO:0007669"/>
    <property type="project" value="InterPro"/>
</dbReference>
<dbReference type="FunFam" id="2.30.42.10:FF:000107">
    <property type="entry name" value="26S proteasome non-ATPase regulatory subunit 9"/>
    <property type="match status" value="1"/>
</dbReference>
<proteinExistence type="predicted"/>
<dbReference type="HOGENOM" id="CLU_073146_0_0_1"/>
<sequence>MAARQHALSLMSRKEALETEQTAQFSILSANQSTMNTPLVDPEGFPRADIDVWAVRHARVRIIEIRNDLKALVDEIAVALSKVGEDDASTGDGGSSMTNGTHTNGSSVPEDLTPFARVDGVAPNSPAASAGLKREDLIIRFGRLTEADFRQTPRSLLPLAGLVSEFENRSLDVVVRREGTVVTLSFTPRSGWGGRGHLGCHMVPC</sequence>
<evidence type="ECO:0000256" key="3">
    <source>
        <dbReference type="SAM" id="MobiDB-lite"/>
    </source>
</evidence>
<accession>A0A0C3BF25</accession>
<dbReference type="GO" id="GO:0005737">
    <property type="term" value="C:cytoplasm"/>
    <property type="evidence" value="ECO:0007669"/>
    <property type="project" value="TreeGrafter"/>
</dbReference>
<protein>
    <recommendedName>
        <fullName evidence="2">Probable 26S proteasome regulatory subunit p27</fullName>
    </recommendedName>
</protein>
<dbReference type="GO" id="GO:0005634">
    <property type="term" value="C:nucleus"/>
    <property type="evidence" value="ECO:0007669"/>
    <property type="project" value="TreeGrafter"/>
</dbReference>
<dbReference type="Gene3D" id="2.30.42.10">
    <property type="match status" value="1"/>
</dbReference>
<evidence type="ECO:0000259" key="4">
    <source>
        <dbReference type="Pfam" id="PF18265"/>
    </source>
</evidence>
<dbReference type="AlphaFoldDB" id="A0A0C3BF25"/>
<feature type="domain" description="Nas2 N-terminal" evidence="4">
    <location>
        <begin position="9"/>
        <end position="82"/>
    </location>
</feature>
<dbReference type="Pfam" id="PF18265">
    <property type="entry name" value="Nas2_N"/>
    <property type="match status" value="1"/>
</dbReference>
<dbReference type="InterPro" id="IPR036034">
    <property type="entry name" value="PDZ_sf"/>
</dbReference>
<evidence type="ECO:0000256" key="1">
    <source>
        <dbReference type="ARBA" id="ARBA00023186"/>
    </source>
</evidence>
<keyword evidence="6" id="KW-1185">Reference proteome</keyword>
<name>A0A0C3BF25_SERVB</name>
<dbReference type="InterPro" id="IPR035269">
    <property type="entry name" value="PSMD9"/>
</dbReference>
<evidence type="ECO:0000313" key="6">
    <source>
        <dbReference type="Proteomes" id="UP000054097"/>
    </source>
</evidence>
<organism evidence="5 6">
    <name type="scientific">Serendipita vermifera MAFF 305830</name>
    <dbReference type="NCBI Taxonomy" id="933852"/>
    <lineage>
        <taxon>Eukaryota</taxon>
        <taxon>Fungi</taxon>
        <taxon>Dikarya</taxon>
        <taxon>Basidiomycota</taxon>
        <taxon>Agaricomycotina</taxon>
        <taxon>Agaricomycetes</taxon>
        <taxon>Sebacinales</taxon>
        <taxon>Serendipitaceae</taxon>
        <taxon>Serendipita</taxon>
    </lineage>
</organism>
<dbReference type="Gene3D" id="6.10.140.1710">
    <property type="match status" value="1"/>
</dbReference>
<dbReference type="InterPro" id="IPR040815">
    <property type="entry name" value="Nas2_N"/>
</dbReference>
<dbReference type="PANTHER" id="PTHR12651">
    <property type="entry name" value="26S PROTEASOME NON-ATPASE REGULATORY SUBUNIT 9"/>
    <property type="match status" value="1"/>
</dbReference>
<feature type="region of interest" description="Disordered" evidence="3">
    <location>
        <begin position="85"/>
        <end position="107"/>
    </location>
</feature>
<reference evidence="6" key="2">
    <citation type="submission" date="2015-01" db="EMBL/GenBank/DDBJ databases">
        <title>Evolutionary Origins and Diversification of the Mycorrhizal Mutualists.</title>
        <authorList>
            <consortium name="DOE Joint Genome Institute"/>
            <consortium name="Mycorrhizal Genomics Consortium"/>
            <person name="Kohler A."/>
            <person name="Kuo A."/>
            <person name="Nagy L.G."/>
            <person name="Floudas D."/>
            <person name="Copeland A."/>
            <person name="Barry K.W."/>
            <person name="Cichocki N."/>
            <person name="Veneault-Fourrey C."/>
            <person name="LaButti K."/>
            <person name="Lindquist E.A."/>
            <person name="Lipzen A."/>
            <person name="Lundell T."/>
            <person name="Morin E."/>
            <person name="Murat C."/>
            <person name="Riley R."/>
            <person name="Ohm R."/>
            <person name="Sun H."/>
            <person name="Tunlid A."/>
            <person name="Henrissat B."/>
            <person name="Grigoriev I.V."/>
            <person name="Hibbett D.S."/>
            <person name="Martin F."/>
        </authorList>
    </citation>
    <scope>NUCLEOTIDE SEQUENCE [LARGE SCALE GENOMIC DNA]</scope>
    <source>
        <strain evidence="6">MAFF 305830</strain>
    </source>
</reference>
<dbReference type="SUPFAM" id="SSF50156">
    <property type="entry name" value="PDZ domain-like"/>
    <property type="match status" value="1"/>
</dbReference>
<feature type="compositionally biased region" description="Polar residues" evidence="3">
    <location>
        <begin position="95"/>
        <end position="107"/>
    </location>
</feature>
<keyword evidence="1" id="KW-0143">Chaperone</keyword>
<dbReference type="STRING" id="933852.A0A0C3BF25"/>